<feature type="compositionally biased region" description="Basic and acidic residues" evidence="3">
    <location>
        <begin position="528"/>
        <end position="540"/>
    </location>
</feature>
<keyword evidence="5" id="KW-0732">Signal</keyword>
<accession>T1FSN5</accession>
<dbReference type="EMBL" id="KB096222">
    <property type="protein sequence ID" value="ESO07348.1"/>
    <property type="molecule type" value="Genomic_DNA"/>
</dbReference>
<keyword evidence="1 2" id="KW-1015">Disulfide bond</keyword>
<feature type="region of interest" description="Disordered" evidence="3">
    <location>
        <begin position="158"/>
        <end position="215"/>
    </location>
</feature>
<organism evidence="7 8">
    <name type="scientific">Helobdella robusta</name>
    <name type="common">Californian leech</name>
    <dbReference type="NCBI Taxonomy" id="6412"/>
    <lineage>
        <taxon>Eukaryota</taxon>
        <taxon>Metazoa</taxon>
        <taxon>Spiralia</taxon>
        <taxon>Lophotrochozoa</taxon>
        <taxon>Annelida</taxon>
        <taxon>Clitellata</taxon>
        <taxon>Hirudinea</taxon>
        <taxon>Rhynchobdellida</taxon>
        <taxon>Glossiphoniidae</taxon>
        <taxon>Helobdella</taxon>
    </lineage>
</organism>
<dbReference type="GO" id="GO:0005886">
    <property type="term" value="C:plasma membrane"/>
    <property type="evidence" value="ECO:0000318"/>
    <property type="project" value="GO_Central"/>
</dbReference>
<dbReference type="InterPro" id="IPR011042">
    <property type="entry name" value="6-blade_b-propeller_TolB-like"/>
</dbReference>
<dbReference type="Gene3D" id="2.10.25.10">
    <property type="entry name" value="Laminin"/>
    <property type="match status" value="1"/>
</dbReference>
<feature type="compositionally biased region" description="Low complexity" evidence="3">
    <location>
        <begin position="544"/>
        <end position="570"/>
    </location>
</feature>
<evidence type="ECO:0000256" key="4">
    <source>
        <dbReference type="SAM" id="Phobius"/>
    </source>
</evidence>
<proteinExistence type="predicted"/>
<keyword evidence="4" id="KW-1133">Transmembrane helix</keyword>
<evidence type="ECO:0000256" key="1">
    <source>
        <dbReference type="ARBA" id="ARBA00023157"/>
    </source>
</evidence>
<name>T1FSN5_HELRO</name>
<dbReference type="CDD" id="cd00112">
    <property type="entry name" value="LDLa"/>
    <property type="match status" value="1"/>
</dbReference>
<dbReference type="RefSeq" id="XP_009014726.1">
    <property type="nucleotide sequence ID" value="XM_009016478.1"/>
</dbReference>
<comment type="caution">
    <text evidence="2">Lacks conserved residue(s) required for the propagation of feature annotation.</text>
</comment>
<dbReference type="Gene3D" id="2.120.10.30">
    <property type="entry name" value="TolB, C-terminal domain"/>
    <property type="match status" value="1"/>
</dbReference>
<keyword evidence="8" id="KW-1185">Reference proteome</keyword>
<dbReference type="Proteomes" id="UP000015101">
    <property type="component" value="Unassembled WGS sequence"/>
</dbReference>
<evidence type="ECO:0000256" key="3">
    <source>
        <dbReference type="SAM" id="MobiDB-lite"/>
    </source>
</evidence>
<keyword evidence="4" id="KW-0472">Membrane</keyword>
<feature type="signal peptide" evidence="5">
    <location>
        <begin position="1"/>
        <end position="32"/>
    </location>
</feature>
<gene>
    <name evidence="7" type="primary">20211832</name>
    <name evidence="6" type="ORF">HELRODRAFT_191152</name>
</gene>
<dbReference type="EnsemblMetazoa" id="HelroT191152">
    <property type="protein sequence ID" value="HelroP191152"/>
    <property type="gene ID" value="HelroG191152"/>
</dbReference>
<dbReference type="CTD" id="20211832"/>
<reference evidence="7" key="3">
    <citation type="submission" date="2015-06" db="UniProtKB">
        <authorList>
            <consortium name="EnsemblMetazoa"/>
        </authorList>
    </citation>
    <scope>IDENTIFICATION</scope>
</reference>
<protein>
    <submittedName>
        <fullName evidence="6 7">Uncharacterized protein</fullName>
    </submittedName>
</protein>
<evidence type="ECO:0000256" key="2">
    <source>
        <dbReference type="PROSITE-ProRule" id="PRU00124"/>
    </source>
</evidence>
<reference evidence="6 8" key="2">
    <citation type="journal article" date="2013" name="Nature">
        <title>Insights into bilaterian evolution from three spiralian genomes.</title>
        <authorList>
            <person name="Simakov O."/>
            <person name="Marletaz F."/>
            <person name="Cho S.J."/>
            <person name="Edsinger-Gonzales E."/>
            <person name="Havlak P."/>
            <person name="Hellsten U."/>
            <person name="Kuo D.H."/>
            <person name="Larsson T."/>
            <person name="Lv J."/>
            <person name="Arendt D."/>
            <person name="Savage R."/>
            <person name="Osoegawa K."/>
            <person name="de Jong P."/>
            <person name="Grimwood J."/>
            <person name="Chapman J.A."/>
            <person name="Shapiro H."/>
            <person name="Aerts A."/>
            <person name="Otillar R.P."/>
            <person name="Terry A.Y."/>
            <person name="Boore J.L."/>
            <person name="Grigoriev I.V."/>
            <person name="Lindberg D.R."/>
            <person name="Seaver E.C."/>
            <person name="Weisblat D.A."/>
            <person name="Putnam N.H."/>
            <person name="Rokhsar D.S."/>
        </authorList>
    </citation>
    <scope>NUCLEOTIDE SEQUENCE</scope>
</reference>
<feature type="compositionally biased region" description="Basic and acidic residues" evidence="3">
    <location>
        <begin position="660"/>
        <end position="670"/>
    </location>
</feature>
<dbReference type="HOGENOM" id="CLU_406681_0_0_1"/>
<sequence length="676" mass="76969">MMRLLKRLSSNLPALLLLMILLQAVFPPRIKSEKSDDNDASPQMTPPSPDYDDERVAATEIKDDVSYEDDDDDDDDNDGKSKKVDHLEPLDCTKPNMLYCSDNKTCFDELNQKCDGRRDCDDNTDERGCCHRSEFECSDEVDTILWHIPVPHAHNLNYNNHNDGDHNGDHSGHNDDINKDNTNHNDDEKSYASNKHIKPHPSHHHHHNNYSSSSHREIVLYSVKEDKEIGRRKILPETADPNIRSMVFDTRNDLAFCHDLKKPDLPATSENILMTFPSTLRPTSLFYDWRNEYLFYSAIGRPIKIKLKINPCLPSYVYWIEEHGFFRMGMDGTGIERLFPEYKLNPRGITHDYIYDGIYIIDWNRGTLYEFVIDDFYLKVILTYHSLELLPRSIVYHQDYLIWYAPSETDIQIFTRQNNTIVKHLNYKTSFIAVQQDIAEIDELDQSLTCSDKSHSCSDICLPLSPTSLPLPSSSSSFVCACLTTHNKHYKLSDDGLTCVEDTDVIHLYTDDELDGAGHGDVANGDDNLHPHINRDHASTTDDNIQQQHTNIQQHKIQQQHNNNNKNKTYNQKNSAVIDMANQMNDYSVSDEGVANAGQHDLLYAFGGCMIAGLVVLGALVAVKLVKRKKKLTNQVSIINVNGDGEPAVMMAMMSSGKNSSDKLPLKHDEEVENVA</sequence>
<dbReference type="PROSITE" id="PS50068">
    <property type="entry name" value="LDLRA_2"/>
    <property type="match status" value="1"/>
</dbReference>
<feature type="compositionally biased region" description="Acidic residues" evidence="3">
    <location>
        <begin position="66"/>
        <end position="77"/>
    </location>
</feature>
<feature type="region of interest" description="Disordered" evidence="3">
    <location>
        <begin position="656"/>
        <end position="676"/>
    </location>
</feature>
<feature type="region of interest" description="Disordered" evidence="3">
    <location>
        <begin position="32"/>
        <end position="87"/>
    </location>
</feature>
<feature type="region of interest" description="Disordered" evidence="3">
    <location>
        <begin position="528"/>
        <end position="570"/>
    </location>
</feature>
<dbReference type="InterPro" id="IPR002172">
    <property type="entry name" value="LDrepeatLR_classA_rpt"/>
</dbReference>
<evidence type="ECO:0000256" key="5">
    <source>
        <dbReference type="SAM" id="SignalP"/>
    </source>
</evidence>
<evidence type="ECO:0000313" key="8">
    <source>
        <dbReference type="Proteomes" id="UP000015101"/>
    </source>
</evidence>
<dbReference type="STRING" id="6412.T1FSN5"/>
<dbReference type="InParanoid" id="T1FSN5"/>
<reference evidence="8" key="1">
    <citation type="submission" date="2012-12" db="EMBL/GenBank/DDBJ databases">
        <authorList>
            <person name="Hellsten U."/>
            <person name="Grimwood J."/>
            <person name="Chapman J.A."/>
            <person name="Shapiro H."/>
            <person name="Aerts A."/>
            <person name="Otillar R.P."/>
            <person name="Terry A.Y."/>
            <person name="Boore J.L."/>
            <person name="Simakov O."/>
            <person name="Marletaz F."/>
            <person name="Cho S.-J."/>
            <person name="Edsinger-Gonzales E."/>
            <person name="Havlak P."/>
            <person name="Kuo D.-H."/>
            <person name="Larsson T."/>
            <person name="Lv J."/>
            <person name="Arendt D."/>
            <person name="Savage R."/>
            <person name="Osoegawa K."/>
            <person name="de Jong P."/>
            <person name="Lindberg D.R."/>
            <person name="Seaver E.C."/>
            <person name="Weisblat D.A."/>
            <person name="Putnam N.H."/>
            <person name="Grigoriev I.V."/>
            <person name="Rokhsar D.S."/>
        </authorList>
    </citation>
    <scope>NUCLEOTIDE SEQUENCE</scope>
</reference>
<dbReference type="AlphaFoldDB" id="T1FSN5"/>
<dbReference type="KEGG" id="hro:HELRODRAFT_191152"/>
<dbReference type="EMBL" id="AMQM01003638">
    <property type="status" value="NOT_ANNOTATED_CDS"/>
    <property type="molecule type" value="Genomic_DNA"/>
</dbReference>
<dbReference type="GeneID" id="20211832"/>
<feature type="transmembrane region" description="Helical" evidence="4">
    <location>
        <begin position="602"/>
        <end position="623"/>
    </location>
</feature>
<evidence type="ECO:0000313" key="7">
    <source>
        <dbReference type="EnsemblMetazoa" id="HelroP191152"/>
    </source>
</evidence>
<feature type="compositionally biased region" description="Basic residues" evidence="3">
    <location>
        <begin position="195"/>
        <end position="208"/>
    </location>
</feature>
<feature type="disulfide bond" evidence="2">
    <location>
        <begin position="114"/>
        <end position="129"/>
    </location>
</feature>
<evidence type="ECO:0000313" key="6">
    <source>
        <dbReference type="EMBL" id="ESO07348.1"/>
    </source>
</evidence>
<feature type="chain" id="PRO_5010980953" evidence="5">
    <location>
        <begin position="33"/>
        <end position="676"/>
    </location>
</feature>
<keyword evidence="4" id="KW-0812">Transmembrane</keyword>
<feature type="compositionally biased region" description="Basic and acidic residues" evidence="3">
    <location>
        <begin position="162"/>
        <end position="190"/>
    </location>
</feature>
<feature type="compositionally biased region" description="Basic and acidic residues" evidence="3">
    <location>
        <begin position="54"/>
        <end position="65"/>
    </location>
</feature>
<dbReference type="SUPFAM" id="SSF63825">
    <property type="entry name" value="YWTD domain"/>
    <property type="match status" value="1"/>
</dbReference>
<feature type="compositionally biased region" description="Basic and acidic residues" evidence="3">
    <location>
        <begin position="78"/>
        <end position="87"/>
    </location>
</feature>